<feature type="domain" description="2Fe-2S ferredoxin-type" evidence="3">
    <location>
        <begin position="260"/>
        <end position="347"/>
    </location>
</feature>
<dbReference type="Pfam" id="PF00111">
    <property type="entry name" value="Fer2"/>
    <property type="match status" value="1"/>
</dbReference>
<gene>
    <name evidence="4" type="ordered locus">BC1003_5127</name>
</gene>
<keyword evidence="2" id="KW-0411">Iron-sulfur</keyword>
<dbReference type="InterPro" id="IPR036010">
    <property type="entry name" value="2Fe-2S_ferredoxin-like_sf"/>
</dbReference>
<dbReference type="InterPro" id="IPR012675">
    <property type="entry name" value="Beta-grasp_dom_sf"/>
</dbReference>
<evidence type="ECO:0000256" key="1">
    <source>
        <dbReference type="ARBA" id="ARBA00001974"/>
    </source>
</evidence>
<dbReference type="CDD" id="cd00207">
    <property type="entry name" value="fer2"/>
    <property type="match status" value="1"/>
</dbReference>
<dbReference type="PANTHER" id="PTHR47354:SF5">
    <property type="entry name" value="PROTEIN RFBI"/>
    <property type="match status" value="1"/>
</dbReference>
<keyword evidence="2" id="KW-0408">Iron</keyword>
<organism evidence="4">
    <name type="scientific">Burkholderia sp. (strain CCGE1003)</name>
    <dbReference type="NCBI Taxonomy" id="640512"/>
    <lineage>
        <taxon>Bacteria</taxon>
        <taxon>Pseudomonadati</taxon>
        <taxon>Pseudomonadota</taxon>
        <taxon>Betaproteobacteria</taxon>
        <taxon>Burkholderiales</taxon>
        <taxon>Burkholderiaceae</taxon>
        <taxon>Burkholderia</taxon>
    </lineage>
</organism>
<dbReference type="OrthoDB" id="544091at2"/>
<dbReference type="PROSITE" id="PS51085">
    <property type="entry name" value="2FE2S_FER_2"/>
    <property type="match status" value="1"/>
</dbReference>
<dbReference type="Gene3D" id="2.40.30.10">
    <property type="entry name" value="Translation factors"/>
    <property type="match status" value="1"/>
</dbReference>
<dbReference type="Gene3D" id="3.40.50.80">
    <property type="entry name" value="Nucleotide-binding domain of ferredoxin-NADP reductase (FNR) module"/>
    <property type="match status" value="1"/>
</dbReference>
<dbReference type="PANTHER" id="PTHR47354">
    <property type="entry name" value="NADH OXIDOREDUCTASE HCR"/>
    <property type="match status" value="1"/>
</dbReference>
<dbReference type="EMBL" id="CP002218">
    <property type="protein sequence ID" value="ADN61048.1"/>
    <property type="molecule type" value="Genomic_DNA"/>
</dbReference>
<dbReference type="GO" id="GO:0051537">
    <property type="term" value="F:2 iron, 2 sulfur cluster binding"/>
    <property type="evidence" value="ECO:0007669"/>
    <property type="project" value="UniProtKB-KW"/>
</dbReference>
<keyword evidence="2" id="KW-0001">2Fe-2S</keyword>
<dbReference type="STRING" id="640512.BC1003_5127"/>
<dbReference type="Gene3D" id="3.10.20.30">
    <property type="match status" value="1"/>
</dbReference>
<evidence type="ECO:0000259" key="3">
    <source>
        <dbReference type="PROSITE" id="PS51085"/>
    </source>
</evidence>
<dbReference type="InterPro" id="IPR039261">
    <property type="entry name" value="FNR_nucleotide-bd"/>
</dbReference>
<proteinExistence type="predicted"/>
<dbReference type="InterPro" id="IPR017938">
    <property type="entry name" value="Riboflavin_synthase-like_b-brl"/>
</dbReference>
<evidence type="ECO:0000256" key="2">
    <source>
        <dbReference type="ARBA" id="ARBA00022714"/>
    </source>
</evidence>
<evidence type="ECO:0000313" key="4">
    <source>
        <dbReference type="EMBL" id="ADN61048.1"/>
    </source>
</evidence>
<sequence length="347" mass="37801">MNGPLHFRCENVVRMSKTVNAYWLRLLDCERYDECDYGKHLLLNYPDGNNKVQLRNYSIAGRPEKGLIEIAVKRQPGRGVSASIHQSLTPNSMLIVDRVSGALTGKSLLRYRTVLMVSGGVGLTLPLGLARGLAALAEQGAGVPDVHLIVCVPQLDDLIYFTELLALQARHKWLTVATFVTQERVRTGISYLMSGRPDPAGLADSIAAPEAIVISGSGPFVVDWERKLLGTFPDAVILDQHRTDFDEAGPEKGAARHSDRLCTFSLADSNRLVTGSTDDTLLETLEANGVLVPNQCRMGVCGRCSVRLIDGDVESSSDIGLTELERERGCRLACCSRPVGRSITLDL</sequence>
<name>E1TKC2_BURSG</name>
<reference evidence="4" key="1">
    <citation type="submission" date="2010-09" db="EMBL/GenBank/DDBJ databases">
        <title>Complete sequence of chromosome2 of Burkholderia sp. CCGE1003.</title>
        <authorList>
            <consortium name="US DOE Joint Genome Institute"/>
            <person name="Lucas S."/>
            <person name="Copeland A."/>
            <person name="Lapidus A."/>
            <person name="Cheng J.-F."/>
            <person name="Bruce D."/>
            <person name="Goodwin L."/>
            <person name="Pitluck S."/>
            <person name="Daligault H."/>
            <person name="Davenport K."/>
            <person name="Detter J.C."/>
            <person name="Han C."/>
            <person name="Tapia R."/>
            <person name="Land M."/>
            <person name="Hauser L."/>
            <person name="Jeffries C."/>
            <person name="Kyrpides N."/>
            <person name="Ivanova N."/>
            <person name="Ovchinnikova G."/>
            <person name="Martinez-Romero E."/>
            <person name="Rogel M.A."/>
            <person name="Auchtung J."/>
            <person name="Tiedje J.M."/>
            <person name="Woyke T."/>
        </authorList>
    </citation>
    <scope>NUCLEOTIDE SEQUENCE</scope>
    <source>
        <strain evidence="4">CCGE1003</strain>
    </source>
</reference>
<dbReference type="InterPro" id="IPR001041">
    <property type="entry name" value="2Fe-2S_ferredoxin-type"/>
</dbReference>
<dbReference type="GO" id="GO:0016491">
    <property type="term" value="F:oxidoreductase activity"/>
    <property type="evidence" value="ECO:0007669"/>
    <property type="project" value="TreeGrafter"/>
</dbReference>
<dbReference type="SUPFAM" id="SSF63380">
    <property type="entry name" value="Riboflavin synthase domain-like"/>
    <property type="match status" value="1"/>
</dbReference>
<dbReference type="HOGENOM" id="CLU_003827_14_3_4"/>
<protein>
    <submittedName>
        <fullName evidence="4">Ferredoxin</fullName>
    </submittedName>
</protein>
<dbReference type="SUPFAM" id="SSF54292">
    <property type="entry name" value="2Fe-2S ferredoxin-like"/>
    <property type="match status" value="1"/>
</dbReference>
<accession>E1TKC2</accession>
<dbReference type="InterPro" id="IPR050415">
    <property type="entry name" value="MRET"/>
</dbReference>
<dbReference type="AlphaFoldDB" id="E1TKC2"/>
<dbReference type="PRINTS" id="PR00409">
    <property type="entry name" value="PHDIOXRDTASE"/>
</dbReference>
<keyword evidence="2" id="KW-0479">Metal-binding</keyword>
<dbReference type="KEGG" id="bgf:BC1003_5127"/>
<comment type="cofactor">
    <cofactor evidence="1">
        <name>FAD</name>
        <dbReference type="ChEBI" id="CHEBI:57692"/>
    </cofactor>
</comment>
<dbReference type="eggNOG" id="COG1018">
    <property type="taxonomic scope" value="Bacteria"/>
</dbReference>
<dbReference type="SUPFAM" id="SSF52343">
    <property type="entry name" value="Ferredoxin reductase-like, C-terminal NADP-linked domain"/>
    <property type="match status" value="1"/>
</dbReference>